<gene>
    <name evidence="5" type="ORF">C1SCF055_LOCUS3854</name>
</gene>
<keyword evidence="4" id="KW-1133">Transmembrane helix</keyword>
<evidence type="ECO:0000256" key="2">
    <source>
        <dbReference type="ARBA" id="ARBA00022729"/>
    </source>
</evidence>
<keyword evidence="7" id="KW-1185">Reference proteome</keyword>
<keyword evidence="4" id="KW-0812">Transmembrane</keyword>
<keyword evidence="4" id="KW-0472">Membrane</keyword>
<evidence type="ECO:0000313" key="7">
    <source>
        <dbReference type="Proteomes" id="UP001152797"/>
    </source>
</evidence>
<dbReference type="EMBL" id="CAMXCT030000211">
    <property type="protein sequence ID" value="CAL4762864.1"/>
    <property type="molecule type" value="Genomic_DNA"/>
</dbReference>
<organism evidence="5">
    <name type="scientific">Cladocopium goreaui</name>
    <dbReference type="NCBI Taxonomy" id="2562237"/>
    <lineage>
        <taxon>Eukaryota</taxon>
        <taxon>Sar</taxon>
        <taxon>Alveolata</taxon>
        <taxon>Dinophyceae</taxon>
        <taxon>Suessiales</taxon>
        <taxon>Symbiodiniaceae</taxon>
        <taxon>Cladocopium</taxon>
    </lineage>
</organism>
<name>A0A9P1BLJ8_9DINO</name>
<dbReference type="AlphaFoldDB" id="A0A9P1BLJ8"/>
<feature type="region of interest" description="Disordered" evidence="3">
    <location>
        <begin position="95"/>
        <end position="139"/>
    </location>
</feature>
<proteinExistence type="inferred from homology"/>
<dbReference type="OrthoDB" id="447314at2759"/>
<dbReference type="PANTHER" id="PTHR28023:SF1">
    <property type="entry name" value="UPF0357 PROTEIN YCL012C"/>
    <property type="match status" value="1"/>
</dbReference>
<feature type="compositionally biased region" description="Low complexity" evidence="3">
    <location>
        <begin position="99"/>
        <end position="110"/>
    </location>
</feature>
<reference evidence="5" key="1">
    <citation type="submission" date="2022-10" db="EMBL/GenBank/DDBJ databases">
        <authorList>
            <person name="Chen Y."/>
            <person name="Dougan E. K."/>
            <person name="Chan C."/>
            <person name="Rhodes N."/>
            <person name="Thang M."/>
        </authorList>
    </citation>
    <scope>NUCLEOTIDE SEQUENCE</scope>
</reference>
<accession>A0A9P1BLJ8</accession>
<dbReference type="Proteomes" id="UP001152797">
    <property type="component" value="Unassembled WGS sequence"/>
</dbReference>
<dbReference type="Pfam" id="PF09435">
    <property type="entry name" value="DUF2015"/>
    <property type="match status" value="1"/>
</dbReference>
<comment type="caution">
    <text evidence="5">The sequence shown here is derived from an EMBL/GenBank/DDBJ whole genome shotgun (WGS) entry which is preliminary data.</text>
</comment>
<protein>
    <submittedName>
        <fullName evidence="5">Uncharacterized protein</fullName>
    </submittedName>
</protein>
<dbReference type="EMBL" id="CAMXCT020000211">
    <property type="protein sequence ID" value="CAL1128927.1"/>
    <property type="molecule type" value="Genomic_DNA"/>
</dbReference>
<reference evidence="6" key="2">
    <citation type="submission" date="2024-04" db="EMBL/GenBank/DDBJ databases">
        <authorList>
            <person name="Chen Y."/>
            <person name="Shah S."/>
            <person name="Dougan E. K."/>
            <person name="Thang M."/>
            <person name="Chan C."/>
        </authorList>
    </citation>
    <scope>NUCLEOTIDE SEQUENCE [LARGE SCALE GENOMIC DNA]</scope>
</reference>
<dbReference type="PANTHER" id="PTHR28023">
    <property type="entry name" value="UPF0357 PROTEIN YCL012C"/>
    <property type="match status" value="1"/>
</dbReference>
<dbReference type="EMBL" id="CAMXCT010000211">
    <property type="protein sequence ID" value="CAI3975552.1"/>
    <property type="molecule type" value="Genomic_DNA"/>
</dbReference>
<evidence type="ECO:0000256" key="4">
    <source>
        <dbReference type="SAM" id="Phobius"/>
    </source>
</evidence>
<evidence type="ECO:0000313" key="6">
    <source>
        <dbReference type="EMBL" id="CAL1128927.1"/>
    </source>
</evidence>
<comment type="similarity">
    <text evidence="1">Belongs to the UPF0357 family.</text>
</comment>
<evidence type="ECO:0000313" key="5">
    <source>
        <dbReference type="EMBL" id="CAI3975552.1"/>
    </source>
</evidence>
<evidence type="ECO:0000256" key="1">
    <source>
        <dbReference type="ARBA" id="ARBA00008325"/>
    </source>
</evidence>
<feature type="transmembrane region" description="Helical" evidence="4">
    <location>
        <begin position="164"/>
        <end position="184"/>
    </location>
</feature>
<keyword evidence="2" id="KW-0732">Signal</keyword>
<dbReference type="InterPro" id="IPR018559">
    <property type="entry name" value="DUF2015"/>
</dbReference>
<evidence type="ECO:0000256" key="3">
    <source>
        <dbReference type="SAM" id="MobiDB-lite"/>
    </source>
</evidence>
<sequence length="207" mass="23263">MAKFADDLFEAEEGARRSINWDLDENLSDAEKRRLVPGMAEVGQLMQQDGLTFDEARFKMVARQMELMGVDPSGMPLDPKAFTFEKDRPVPPKLSDDWGSLSRSTGSRRGYQTVHTPTGEPPMPRLPVDLPKVSDSGSPRKSIPSFKWMAACYKIVKPVLRGTMFLRAVVFFLLVVLVLLLRLFQGTREPHLPSMLFQQQAAANNLP</sequence>